<evidence type="ECO:0000313" key="5">
    <source>
        <dbReference type="EMBL" id="GGK90138.1"/>
    </source>
</evidence>
<dbReference type="Proteomes" id="UP000648535">
    <property type="component" value="Unassembled WGS sequence"/>
</dbReference>
<name>A0A8H9G7K6_9MICO</name>
<keyword evidence="1" id="KW-0805">Transcription regulation</keyword>
<sequence>MKHVDDETLAMLAVTDVVADDEVAAHLVACARCRAEVADLQRVAAVTRSAADVDLVAPPERVWDRIAATVRVEQAGDGLEARVDPAPPVQPDARPGSTPDVGSPAQPVVSPTRPGVAAVRPSGRRDRPGTATRRRRRRTIAGVVAAGVGALALLVGVGVVTGVVPGPGSGETVVARATLDALPDWGGARGTAELERDRDGRLTLVVDVSGDRDASDTGTLREVWMMQSDLKGLVSVGFLDGDRGRFTVPADMDLAKYPVVDVSAERDDGNPTHSGDSIVRGDLHDR</sequence>
<keyword evidence="2" id="KW-0804">Transcription</keyword>
<protein>
    <recommendedName>
        <fullName evidence="7">Anti-sigma factor</fullName>
    </recommendedName>
</protein>
<reference evidence="5" key="1">
    <citation type="journal article" date="2014" name="Int. J. Syst. Evol. Microbiol.">
        <title>Complete genome sequence of Corynebacterium casei LMG S-19264T (=DSM 44701T), isolated from a smear-ripened cheese.</title>
        <authorList>
            <consortium name="US DOE Joint Genome Institute (JGI-PGF)"/>
            <person name="Walter F."/>
            <person name="Albersmeier A."/>
            <person name="Kalinowski J."/>
            <person name="Ruckert C."/>
        </authorList>
    </citation>
    <scope>NUCLEOTIDE SEQUENCE</scope>
    <source>
        <strain evidence="5">JCM 1480</strain>
    </source>
</reference>
<gene>
    <name evidence="5" type="ORF">GCM10009769_05220</name>
</gene>
<feature type="region of interest" description="Disordered" evidence="3">
    <location>
        <begin position="77"/>
        <end position="136"/>
    </location>
</feature>
<keyword evidence="4" id="KW-0472">Membrane</keyword>
<evidence type="ECO:0000256" key="4">
    <source>
        <dbReference type="SAM" id="Phobius"/>
    </source>
</evidence>
<dbReference type="InterPro" id="IPR041916">
    <property type="entry name" value="Anti_sigma_zinc_sf"/>
</dbReference>
<dbReference type="EMBL" id="BMOI01000001">
    <property type="protein sequence ID" value="GGK90138.1"/>
    <property type="molecule type" value="Genomic_DNA"/>
</dbReference>
<comment type="caution">
    <text evidence="5">The sequence shown here is derived from an EMBL/GenBank/DDBJ whole genome shotgun (WGS) entry which is preliminary data.</text>
</comment>
<organism evidence="5 6">
    <name type="scientific">Curtobacterium luteum</name>
    <dbReference type="NCBI Taxonomy" id="33881"/>
    <lineage>
        <taxon>Bacteria</taxon>
        <taxon>Bacillati</taxon>
        <taxon>Actinomycetota</taxon>
        <taxon>Actinomycetes</taxon>
        <taxon>Micrococcales</taxon>
        <taxon>Microbacteriaceae</taxon>
        <taxon>Curtobacterium</taxon>
    </lineage>
</organism>
<accession>A0A8H9G7K6</accession>
<evidence type="ECO:0000256" key="1">
    <source>
        <dbReference type="ARBA" id="ARBA00023015"/>
    </source>
</evidence>
<reference evidence="5" key="2">
    <citation type="submission" date="2020-09" db="EMBL/GenBank/DDBJ databases">
        <authorList>
            <person name="Sun Q."/>
            <person name="Ohkuma M."/>
        </authorList>
    </citation>
    <scope>NUCLEOTIDE SEQUENCE</scope>
    <source>
        <strain evidence="5">JCM 1480</strain>
    </source>
</reference>
<feature type="region of interest" description="Disordered" evidence="3">
    <location>
        <begin position="264"/>
        <end position="286"/>
    </location>
</feature>
<evidence type="ECO:0000256" key="3">
    <source>
        <dbReference type="SAM" id="MobiDB-lite"/>
    </source>
</evidence>
<evidence type="ECO:0008006" key="7">
    <source>
        <dbReference type="Google" id="ProtNLM"/>
    </source>
</evidence>
<proteinExistence type="predicted"/>
<feature type="transmembrane region" description="Helical" evidence="4">
    <location>
        <begin position="140"/>
        <end position="164"/>
    </location>
</feature>
<evidence type="ECO:0000313" key="6">
    <source>
        <dbReference type="Proteomes" id="UP000648535"/>
    </source>
</evidence>
<keyword evidence="4" id="KW-0812">Transmembrane</keyword>
<evidence type="ECO:0000256" key="2">
    <source>
        <dbReference type="ARBA" id="ARBA00023163"/>
    </source>
</evidence>
<dbReference type="Gene3D" id="1.10.10.1320">
    <property type="entry name" value="Anti-sigma factor, zinc-finger domain"/>
    <property type="match status" value="1"/>
</dbReference>
<keyword evidence="4" id="KW-1133">Transmembrane helix</keyword>
<dbReference type="AlphaFoldDB" id="A0A8H9G7K6"/>